<accession>A0ABT3UXE8</accession>
<evidence type="ECO:0000259" key="2">
    <source>
        <dbReference type="Pfam" id="PF01337"/>
    </source>
</evidence>
<proteinExistence type="inferred from homology"/>
<keyword evidence="4" id="KW-1185">Reference proteome</keyword>
<evidence type="ECO:0000256" key="1">
    <source>
        <dbReference type="ARBA" id="ARBA00006845"/>
    </source>
</evidence>
<dbReference type="Gene3D" id="3.30.370.10">
    <property type="entry name" value="Barstar-like"/>
    <property type="match status" value="1"/>
</dbReference>
<protein>
    <submittedName>
        <fullName evidence="3">Barstar family protein</fullName>
    </submittedName>
</protein>
<dbReference type="SUPFAM" id="SSF52038">
    <property type="entry name" value="Barstar-related"/>
    <property type="match status" value="1"/>
</dbReference>
<dbReference type="CDD" id="cd05141">
    <property type="entry name" value="Barstar_evA4336-like"/>
    <property type="match status" value="1"/>
</dbReference>
<organism evidence="3 4">
    <name type="scientific">Streptomyces ortus</name>
    <dbReference type="NCBI Taxonomy" id="2867268"/>
    <lineage>
        <taxon>Bacteria</taxon>
        <taxon>Bacillati</taxon>
        <taxon>Actinomycetota</taxon>
        <taxon>Actinomycetes</taxon>
        <taxon>Kitasatosporales</taxon>
        <taxon>Streptomycetaceae</taxon>
        <taxon>Streptomyces</taxon>
    </lineage>
</organism>
<reference evidence="3" key="1">
    <citation type="journal article" date="2022" name="bioRxiv">
        <title>Discovery and biosynthetic assessment of Streptomyces ortus sp nov. isolated from a deep-sea sponge.</title>
        <authorList>
            <person name="Williams S.E."/>
        </authorList>
    </citation>
    <scope>NUCLEOTIDE SEQUENCE</scope>
    <source>
        <strain evidence="3">A15ISP2-DRY2</strain>
    </source>
</reference>
<gene>
    <name evidence="3" type="ORF">K3769_05480</name>
</gene>
<dbReference type="Proteomes" id="UP001165590">
    <property type="component" value="Unassembled WGS sequence"/>
</dbReference>
<sequence length="124" mass="13449">MTHDMPARNRHVVTLDLDGVTGKADFMERCVRALDLPEWFGRNWDALADSLSDPSVWPAAVGERGPLLVVVTGWRAYARTRPDEWETAEDVFAQAADRTPALTVALALGTEGAHGSGRIPPTGP</sequence>
<dbReference type="RefSeq" id="WP_267025325.1">
    <property type="nucleotide sequence ID" value="NZ_JAIFZO010000002.1"/>
</dbReference>
<name>A0ABT3UXE8_9ACTN</name>
<dbReference type="EMBL" id="JAIFZO010000002">
    <property type="protein sequence ID" value="MCX4232239.1"/>
    <property type="molecule type" value="Genomic_DNA"/>
</dbReference>
<evidence type="ECO:0000313" key="3">
    <source>
        <dbReference type="EMBL" id="MCX4232239.1"/>
    </source>
</evidence>
<comment type="similarity">
    <text evidence="1">Belongs to the barstar family.</text>
</comment>
<dbReference type="InterPro" id="IPR000468">
    <property type="entry name" value="Barstar"/>
</dbReference>
<comment type="caution">
    <text evidence="3">The sequence shown here is derived from an EMBL/GenBank/DDBJ whole genome shotgun (WGS) entry which is preliminary data.</text>
</comment>
<dbReference type="Pfam" id="PF01337">
    <property type="entry name" value="Barstar"/>
    <property type="match status" value="1"/>
</dbReference>
<dbReference type="InterPro" id="IPR035905">
    <property type="entry name" value="Barstar-like_sf"/>
</dbReference>
<feature type="domain" description="Barstar (barnase inhibitor)" evidence="2">
    <location>
        <begin position="11"/>
        <end position="99"/>
    </location>
</feature>
<evidence type="ECO:0000313" key="4">
    <source>
        <dbReference type="Proteomes" id="UP001165590"/>
    </source>
</evidence>